<protein>
    <submittedName>
        <fullName evidence="1">Uncharacterized protein</fullName>
    </submittedName>
</protein>
<dbReference type="AlphaFoldDB" id="A0AAW1DKP9"/>
<dbReference type="EMBL" id="JAPXFL010000002">
    <property type="protein sequence ID" value="KAK9510265.1"/>
    <property type="molecule type" value="Genomic_DNA"/>
</dbReference>
<gene>
    <name evidence="1" type="ORF">O3M35_005087</name>
</gene>
<dbReference type="InterPro" id="IPR013893">
    <property type="entry name" value="RNase_P_Rpp40"/>
</dbReference>
<dbReference type="GO" id="GO:0000447">
    <property type="term" value="P:endonucleolytic cleavage in ITS1 to separate SSU-rRNA from 5.8S rRNA and LSU-rRNA from tricistronic rRNA transcript (SSU-rRNA, 5.8S rRNA, LSU-rRNA)"/>
    <property type="evidence" value="ECO:0007669"/>
    <property type="project" value="TreeGrafter"/>
</dbReference>
<dbReference type="GO" id="GO:0004526">
    <property type="term" value="F:ribonuclease P activity"/>
    <property type="evidence" value="ECO:0007669"/>
    <property type="project" value="TreeGrafter"/>
</dbReference>
<dbReference type="Proteomes" id="UP001461498">
    <property type="component" value="Unassembled WGS sequence"/>
</dbReference>
<dbReference type="GO" id="GO:0030681">
    <property type="term" value="C:multimeric ribonuclease P complex"/>
    <property type="evidence" value="ECO:0007669"/>
    <property type="project" value="TreeGrafter"/>
</dbReference>
<comment type="caution">
    <text evidence="1">The sequence shown here is derived from an EMBL/GenBank/DDBJ whole genome shotgun (WGS) entry which is preliminary data.</text>
</comment>
<organism evidence="1 2">
    <name type="scientific">Rhynocoris fuscipes</name>
    <dbReference type="NCBI Taxonomy" id="488301"/>
    <lineage>
        <taxon>Eukaryota</taxon>
        <taxon>Metazoa</taxon>
        <taxon>Ecdysozoa</taxon>
        <taxon>Arthropoda</taxon>
        <taxon>Hexapoda</taxon>
        <taxon>Insecta</taxon>
        <taxon>Pterygota</taxon>
        <taxon>Neoptera</taxon>
        <taxon>Paraneoptera</taxon>
        <taxon>Hemiptera</taxon>
        <taxon>Heteroptera</taxon>
        <taxon>Panheteroptera</taxon>
        <taxon>Cimicomorpha</taxon>
        <taxon>Reduviidae</taxon>
        <taxon>Harpactorinae</taxon>
        <taxon>Harpactorini</taxon>
        <taxon>Rhynocoris</taxon>
    </lineage>
</organism>
<reference evidence="1 2" key="1">
    <citation type="submission" date="2022-12" db="EMBL/GenBank/DDBJ databases">
        <title>Chromosome-level genome assembly of true bugs.</title>
        <authorList>
            <person name="Ma L."/>
            <person name="Li H."/>
        </authorList>
    </citation>
    <scope>NUCLEOTIDE SEQUENCE [LARGE SCALE GENOMIC DNA]</scope>
    <source>
        <strain evidence="1">Lab_2022b</strain>
    </source>
</reference>
<evidence type="ECO:0000313" key="2">
    <source>
        <dbReference type="Proteomes" id="UP001461498"/>
    </source>
</evidence>
<dbReference type="Pfam" id="PF08584">
    <property type="entry name" value="Ribonuc_P_40"/>
    <property type="match status" value="1"/>
</dbReference>
<proteinExistence type="predicted"/>
<dbReference type="GO" id="GO:0000172">
    <property type="term" value="C:ribonuclease MRP complex"/>
    <property type="evidence" value="ECO:0007669"/>
    <property type="project" value="TreeGrafter"/>
</dbReference>
<dbReference type="PANTHER" id="PTHR15396">
    <property type="entry name" value="RIBONUCLEASE P PROTEIN SUBUNIT P40"/>
    <property type="match status" value="1"/>
</dbReference>
<dbReference type="GO" id="GO:0000171">
    <property type="term" value="F:ribonuclease MRP activity"/>
    <property type="evidence" value="ECO:0007669"/>
    <property type="project" value="TreeGrafter"/>
</dbReference>
<keyword evidence="2" id="KW-1185">Reference proteome</keyword>
<evidence type="ECO:0000313" key="1">
    <source>
        <dbReference type="EMBL" id="KAK9510265.1"/>
    </source>
</evidence>
<sequence>MLAPDICNFKPSQPHQIYWQSTLNSDSLDNLVQKHSFNHSVSALFPDTLNLPPDILNCLNVDTVYYKISNLPVSEFVDYLFIEAFINRGELTALSIDNLLDIDNCAAITPFGLLVLSLNKDLFQELGIDKGPAVDLVKCSEKKHLLINLKETRFKPGKKNYDRIWNRLRKTKHLTMNFVLAWEPNEDKVCPSSIAAYFHKKGYLIEECIPSRSNRVDYNVRIPLDSTDPVELFEWFGLQALGFKEYSDPAHQEFLSSYVGTDDMDTVGQAVFIQWIGLFPTRKVQKFLNALRKYINEVPSIPFIGMHVQGFDDSPLSWGSSS</sequence>
<dbReference type="PANTHER" id="PTHR15396:SF1">
    <property type="entry name" value="RIBONUCLEASE P PROTEIN SUBUNIT P40"/>
    <property type="match status" value="1"/>
</dbReference>
<dbReference type="GO" id="GO:0001682">
    <property type="term" value="P:tRNA 5'-leader removal"/>
    <property type="evidence" value="ECO:0007669"/>
    <property type="project" value="InterPro"/>
</dbReference>
<accession>A0AAW1DKP9</accession>
<name>A0AAW1DKP9_9HEMI</name>